<dbReference type="Proteomes" id="UP000187455">
    <property type="component" value="Unassembled WGS sequence"/>
</dbReference>
<dbReference type="InterPro" id="IPR006553">
    <property type="entry name" value="Leu-rich_rpt_Cys-con_subtyp"/>
</dbReference>
<keyword evidence="3" id="KW-1185">Reference proteome</keyword>
<sequence>MRELKVNKTERAIRSGRAIGPRSALTSFLQEQGITARMINEKMKKNQELRSGININQDGDDLIDLDNDSTTILQPNEEVPQDENMLGNDQDQTKSDDSTLPLSKKRKSLPKNKESPNKPEVPANNRKKSLKKGSKAYKYESDVDSNDDFIVPDSSVKNAPGLNKSSARKGGHIEFCSVCLTRFLVRNDVKNSKGAVLCSKCIKSSETSKNTKKSDTIPKPKRTRKKVNKVEGGLLEIDSSIPSLQDLCVRVIGKNIQNVESFGDISFKSMNKVSAIISKLRLLDNNILRLFLAPERTEINLYDCTKIDGDGYKNIAQFCPYLEDINLNFCGKIRDPEILFFANHLKNLRSINLHGPFLVSDEAFAQFFKIVGSRLVSLKISVAQFGLAAVNSLVENCPNLEELVLNQCYSLDEVCINVLSGISHTFSRESSKFYESATEDPQNDKLNIRSNFPKLRILSISDPQLNISSSSLISLLDSSGHTLTDLSFSNCSNADDSLLIYGILKNCTALNSLDISGTSITSAGIVHFFDNFSANNSQSISQENNNSNDSRPSSATKGITHLNLSRIGQIDDEALLAVVRNTGYSLKYLNLHSADELVTEAGVLAIAGISPHHSNDITNDENLDSNELENLDTPSEAKAFQPNNNDLSKNPNTDSPIKEPGTDSTALDAEHSKDDLGAVNSNQNYENTDISLYPCKNLETLVLSFVRVVDDNIIRSIVDNCPRLTEIFINGNPNVTPFAPTREGLTIVGRESDTL</sequence>
<dbReference type="OrthoDB" id="421226at2759"/>
<dbReference type="InterPro" id="IPR032675">
    <property type="entry name" value="LRR_dom_sf"/>
</dbReference>
<organism evidence="2 3">
    <name type="scientific">Smittium mucronatum</name>
    <dbReference type="NCBI Taxonomy" id="133383"/>
    <lineage>
        <taxon>Eukaryota</taxon>
        <taxon>Fungi</taxon>
        <taxon>Fungi incertae sedis</taxon>
        <taxon>Zoopagomycota</taxon>
        <taxon>Kickxellomycotina</taxon>
        <taxon>Harpellomycetes</taxon>
        <taxon>Harpellales</taxon>
        <taxon>Legeriomycetaceae</taxon>
        <taxon>Smittium</taxon>
    </lineage>
</organism>
<dbReference type="GO" id="GO:0019005">
    <property type="term" value="C:SCF ubiquitin ligase complex"/>
    <property type="evidence" value="ECO:0007669"/>
    <property type="project" value="TreeGrafter"/>
</dbReference>
<accession>A0A1R0H2T4</accession>
<feature type="region of interest" description="Disordered" evidence="1">
    <location>
        <begin position="74"/>
        <end position="139"/>
    </location>
</feature>
<feature type="compositionally biased region" description="Basic residues" evidence="1">
    <location>
        <begin position="125"/>
        <end position="135"/>
    </location>
</feature>
<dbReference type="SUPFAM" id="SSF52047">
    <property type="entry name" value="RNI-like"/>
    <property type="match status" value="2"/>
</dbReference>
<feature type="region of interest" description="Disordered" evidence="1">
    <location>
        <begin position="148"/>
        <end position="167"/>
    </location>
</feature>
<proteinExistence type="predicted"/>
<dbReference type="AlphaFoldDB" id="A0A1R0H2T4"/>
<dbReference type="STRING" id="133383.A0A1R0H2T4"/>
<reference evidence="2 3" key="1">
    <citation type="journal article" date="2016" name="Mol. Biol. Evol.">
        <title>Genome-Wide Survey of Gut Fungi (Harpellales) Reveals the First Horizontally Transferred Ubiquitin Gene from a Mosquito Host.</title>
        <authorList>
            <person name="Wang Y."/>
            <person name="White M.M."/>
            <person name="Kvist S."/>
            <person name="Moncalvo J.M."/>
        </authorList>
    </citation>
    <scope>NUCLEOTIDE SEQUENCE [LARGE SCALE GENOMIC DNA]</scope>
    <source>
        <strain evidence="2 3">ALG-7-W6</strain>
    </source>
</reference>
<gene>
    <name evidence="2" type="ORF">AYI68_g2416</name>
</gene>
<dbReference type="GO" id="GO:0031146">
    <property type="term" value="P:SCF-dependent proteasomal ubiquitin-dependent protein catabolic process"/>
    <property type="evidence" value="ECO:0007669"/>
    <property type="project" value="TreeGrafter"/>
</dbReference>
<name>A0A1R0H2T4_9FUNG</name>
<evidence type="ECO:0000256" key="1">
    <source>
        <dbReference type="SAM" id="MobiDB-lite"/>
    </source>
</evidence>
<evidence type="ECO:0000313" key="3">
    <source>
        <dbReference type="Proteomes" id="UP000187455"/>
    </source>
</evidence>
<dbReference type="PANTHER" id="PTHR13318">
    <property type="entry name" value="PARTNER OF PAIRED, ISOFORM B-RELATED"/>
    <property type="match status" value="1"/>
</dbReference>
<feature type="region of interest" description="Disordered" evidence="1">
    <location>
        <begin position="636"/>
        <end position="668"/>
    </location>
</feature>
<dbReference type="EMBL" id="LSSL01000904">
    <property type="protein sequence ID" value="OLY83440.1"/>
    <property type="molecule type" value="Genomic_DNA"/>
</dbReference>
<feature type="compositionally biased region" description="Polar residues" evidence="1">
    <location>
        <begin position="641"/>
        <end position="655"/>
    </location>
</feature>
<comment type="caution">
    <text evidence="2">The sequence shown here is derived from an EMBL/GenBank/DDBJ whole genome shotgun (WGS) entry which is preliminary data.</text>
</comment>
<protein>
    <submittedName>
        <fullName evidence="2">DNA repair protein rhp7</fullName>
    </submittedName>
</protein>
<dbReference type="SMART" id="SM00367">
    <property type="entry name" value="LRR_CC"/>
    <property type="match status" value="10"/>
</dbReference>
<dbReference type="Gene3D" id="3.80.10.10">
    <property type="entry name" value="Ribonuclease Inhibitor"/>
    <property type="match status" value="2"/>
</dbReference>
<evidence type="ECO:0000313" key="2">
    <source>
        <dbReference type="EMBL" id="OLY83440.1"/>
    </source>
</evidence>